<reference evidence="1" key="1">
    <citation type="submission" date="2018-02" db="EMBL/GenBank/DDBJ databases">
        <title>Rhizophora mucronata_Transcriptome.</title>
        <authorList>
            <person name="Meera S.P."/>
            <person name="Sreeshan A."/>
            <person name="Augustine A."/>
        </authorList>
    </citation>
    <scope>NUCLEOTIDE SEQUENCE</scope>
    <source>
        <tissue evidence="1">Leaf</tissue>
    </source>
</reference>
<protein>
    <submittedName>
        <fullName evidence="1">Uncharacterized protein</fullName>
    </submittedName>
</protein>
<proteinExistence type="predicted"/>
<organism evidence="1">
    <name type="scientific">Rhizophora mucronata</name>
    <name type="common">Asiatic mangrove</name>
    <dbReference type="NCBI Taxonomy" id="61149"/>
    <lineage>
        <taxon>Eukaryota</taxon>
        <taxon>Viridiplantae</taxon>
        <taxon>Streptophyta</taxon>
        <taxon>Embryophyta</taxon>
        <taxon>Tracheophyta</taxon>
        <taxon>Spermatophyta</taxon>
        <taxon>Magnoliopsida</taxon>
        <taxon>eudicotyledons</taxon>
        <taxon>Gunneridae</taxon>
        <taxon>Pentapetalae</taxon>
        <taxon>rosids</taxon>
        <taxon>fabids</taxon>
        <taxon>Malpighiales</taxon>
        <taxon>Rhizophoraceae</taxon>
        <taxon>Rhizophora</taxon>
    </lineage>
</organism>
<accession>A0A2P2KV70</accession>
<sequence>MKSVTSFPAISFRDNPGCSQLFCFKLIRSQHRSQRNNPLMVHCYQLCWNIKLSFISQHWITNIFKLRIYGAKLIDDF</sequence>
<name>A0A2P2KV70_RHIMU</name>
<dbReference type="EMBL" id="GGEC01029127">
    <property type="protein sequence ID" value="MBX09611.1"/>
    <property type="molecule type" value="Transcribed_RNA"/>
</dbReference>
<evidence type="ECO:0000313" key="1">
    <source>
        <dbReference type="EMBL" id="MBX09611.1"/>
    </source>
</evidence>
<dbReference type="AlphaFoldDB" id="A0A2P2KV70"/>